<dbReference type="InterPro" id="IPR042240">
    <property type="entry name" value="CHASE_sf"/>
</dbReference>
<dbReference type="GeneID" id="70581497"/>
<dbReference type="OrthoDB" id="9812260at2"/>
<evidence type="ECO:0000313" key="9">
    <source>
        <dbReference type="Proteomes" id="UP000190834"/>
    </source>
</evidence>
<dbReference type="Pfam" id="PF00990">
    <property type="entry name" value="GGDEF"/>
    <property type="match status" value="1"/>
</dbReference>
<keyword evidence="2 5" id="KW-0812">Transmembrane</keyword>
<evidence type="ECO:0000256" key="2">
    <source>
        <dbReference type="ARBA" id="ARBA00022692"/>
    </source>
</evidence>
<evidence type="ECO:0000259" key="7">
    <source>
        <dbReference type="PROSITE" id="PS50887"/>
    </source>
</evidence>
<dbReference type="NCBIfam" id="TIGR00254">
    <property type="entry name" value="GGDEF"/>
    <property type="match status" value="1"/>
</dbReference>
<dbReference type="InterPro" id="IPR043128">
    <property type="entry name" value="Rev_trsase/Diguanyl_cyclase"/>
</dbReference>
<dbReference type="InterPro" id="IPR052163">
    <property type="entry name" value="DGC-Regulatory_Protein"/>
</dbReference>
<evidence type="ECO:0000256" key="4">
    <source>
        <dbReference type="ARBA" id="ARBA00023136"/>
    </source>
</evidence>
<evidence type="ECO:0000313" key="8">
    <source>
        <dbReference type="EMBL" id="SJZ99678.1"/>
    </source>
</evidence>
<gene>
    <name evidence="8" type="ORF">SAMN02745782_02033</name>
</gene>
<dbReference type="GO" id="GO:0016020">
    <property type="term" value="C:membrane"/>
    <property type="evidence" value="ECO:0007669"/>
    <property type="project" value="UniProtKB-SubCell"/>
</dbReference>
<evidence type="ECO:0000259" key="6">
    <source>
        <dbReference type="PROSITE" id="PS50839"/>
    </source>
</evidence>
<dbReference type="InterPro" id="IPR006189">
    <property type="entry name" value="CHASE_dom"/>
</dbReference>
<organism evidence="8 9">
    <name type="scientific">Vibrio cincinnatiensis DSM 19608</name>
    <dbReference type="NCBI Taxonomy" id="1123491"/>
    <lineage>
        <taxon>Bacteria</taxon>
        <taxon>Pseudomonadati</taxon>
        <taxon>Pseudomonadota</taxon>
        <taxon>Gammaproteobacteria</taxon>
        <taxon>Vibrionales</taxon>
        <taxon>Vibrionaceae</taxon>
        <taxon>Vibrio</taxon>
    </lineage>
</organism>
<comment type="subcellular location">
    <subcellularLocation>
        <location evidence="1">Membrane</location>
    </subcellularLocation>
</comment>
<reference evidence="9" key="1">
    <citation type="submission" date="2017-02" db="EMBL/GenBank/DDBJ databases">
        <authorList>
            <person name="Varghese N."/>
            <person name="Submissions S."/>
        </authorList>
    </citation>
    <scope>NUCLEOTIDE SEQUENCE [LARGE SCALE GENOMIC DNA]</scope>
    <source>
        <strain evidence="9">DSM 19608</strain>
    </source>
</reference>
<keyword evidence="9" id="KW-1185">Reference proteome</keyword>
<dbReference type="Pfam" id="PF03924">
    <property type="entry name" value="CHASE"/>
    <property type="match status" value="1"/>
</dbReference>
<evidence type="ECO:0000256" key="1">
    <source>
        <dbReference type="ARBA" id="ARBA00004370"/>
    </source>
</evidence>
<feature type="transmembrane region" description="Helical" evidence="5">
    <location>
        <begin position="267"/>
        <end position="287"/>
    </location>
</feature>
<accession>A0A1T4Q8Z4</accession>
<dbReference type="CDD" id="cd01949">
    <property type="entry name" value="GGDEF"/>
    <property type="match status" value="1"/>
</dbReference>
<dbReference type="InterPro" id="IPR000160">
    <property type="entry name" value="GGDEF_dom"/>
</dbReference>
<dbReference type="RefSeq" id="WP_078926407.1">
    <property type="nucleotide sequence ID" value="NZ_FUXB01000009.1"/>
</dbReference>
<dbReference type="Gene3D" id="3.30.70.270">
    <property type="match status" value="1"/>
</dbReference>
<feature type="domain" description="CHASE" evidence="6">
    <location>
        <begin position="109"/>
        <end position="246"/>
    </location>
</feature>
<dbReference type="InterPro" id="IPR029787">
    <property type="entry name" value="Nucleotide_cyclase"/>
</dbReference>
<dbReference type="PANTHER" id="PTHR46663">
    <property type="entry name" value="DIGUANYLATE CYCLASE DGCT-RELATED"/>
    <property type="match status" value="1"/>
</dbReference>
<protein>
    <submittedName>
        <fullName evidence="8">Diguanylate cyclase (GGDEF) domain-containing protein</fullName>
    </submittedName>
</protein>
<keyword evidence="4 5" id="KW-0472">Membrane</keyword>
<keyword evidence="3 5" id="KW-1133">Transmembrane helix</keyword>
<dbReference type="SMART" id="SM01079">
    <property type="entry name" value="CHASE"/>
    <property type="match status" value="1"/>
</dbReference>
<dbReference type="SMART" id="SM00267">
    <property type="entry name" value="GGDEF"/>
    <property type="match status" value="1"/>
</dbReference>
<feature type="domain" description="GGDEF" evidence="7">
    <location>
        <begin position="326"/>
        <end position="450"/>
    </location>
</feature>
<sequence length="450" mass="51649">MNPSSGKLKLVQLAFVSFILFSVGLLETFNQSQRSFLREGVERRAREELALIRFRLEAAILADIYVAYSISTFITLKPHQDFHEWEALAERIMLDGKHLKAVALAPNDVVHYLYPHEGNRPAIGLDYRTVPNQWYSVEQARKQKRIFLAGPLELVQGGEALIARVPIFSDPPHNDHYWGVCSLVLDWQALIRSVNIDLFTENYHFAMRGVDGSGESGAIFLGNAKTFEQAFATESVLLPYGSWLIAVAAKHDLLATLPWYQVHFVRWLGYPVLLLLAFSFIVIYRLYVKANQRAMHDELTGLPNRRYFILLMEEYFERAKKSGDKYPFVLLNIDLDKFKTINDTYGHLAGDHVLRVCARRLKSFLREEEVVARIGGDEFLAILPNRSSLTDLENMLSDIEQALCATPIIYENRSIELTISLGYTLFHSTYKDIDDMLRVADENMYHNKHQ</sequence>
<dbReference type="PROSITE" id="PS50887">
    <property type="entry name" value="GGDEF"/>
    <property type="match status" value="1"/>
</dbReference>
<dbReference type="EMBL" id="FUXB01000009">
    <property type="protein sequence ID" value="SJZ99678.1"/>
    <property type="molecule type" value="Genomic_DNA"/>
</dbReference>
<dbReference type="SUPFAM" id="SSF55073">
    <property type="entry name" value="Nucleotide cyclase"/>
    <property type="match status" value="1"/>
</dbReference>
<dbReference type="AlphaFoldDB" id="A0A1T4Q8Z4"/>
<evidence type="ECO:0000256" key="3">
    <source>
        <dbReference type="ARBA" id="ARBA00022989"/>
    </source>
</evidence>
<dbReference type="PROSITE" id="PS50839">
    <property type="entry name" value="CHASE"/>
    <property type="match status" value="1"/>
</dbReference>
<dbReference type="PANTHER" id="PTHR46663:SF2">
    <property type="entry name" value="GGDEF DOMAIN-CONTAINING PROTEIN"/>
    <property type="match status" value="1"/>
</dbReference>
<proteinExistence type="predicted"/>
<dbReference type="STRING" id="1123491.SAMN02745782_02033"/>
<evidence type="ECO:0000256" key="5">
    <source>
        <dbReference type="SAM" id="Phobius"/>
    </source>
</evidence>
<dbReference type="GO" id="GO:0007165">
    <property type="term" value="P:signal transduction"/>
    <property type="evidence" value="ECO:0007669"/>
    <property type="project" value="UniProtKB-ARBA"/>
</dbReference>
<dbReference type="Proteomes" id="UP000190834">
    <property type="component" value="Unassembled WGS sequence"/>
</dbReference>
<dbReference type="Gene3D" id="3.30.450.350">
    <property type="entry name" value="CHASE domain"/>
    <property type="match status" value="1"/>
</dbReference>
<dbReference type="GO" id="GO:0003824">
    <property type="term" value="F:catalytic activity"/>
    <property type="evidence" value="ECO:0007669"/>
    <property type="project" value="UniProtKB-ARBA"/>
</dbReference>
<name>A0A1T4Q8Z4_VIBCI</name>